<evidence type="ECO:0000313" key="1">
    <source>
        <dbReference type="EMBL" id="KAI9897400.1"/>
    </source>
</evidence>
<organism evidence="1 2">
    <name type="scientific">Trichothecium roseum</name>
    <dbReference type="NCBI Taxonomy" id="47278"/>
    <lineage>
        <taxon>Eukaryota</taxon>
        <taxon>Fungi</taxon>
        <taxon>Dikarya</taxon>
        <taxon>Ascomycota</taxon>
        <taxon>Pezizomycotina</taxon>
        <taxon>Sordariomycetes</taxon>
        <taxon>Hypocreomycetidae</taxon>
        <taxon>Hypocreales</taxon>
        <taxon>Hypocreales incertae sedis</taxon>
        <taxon>Trichothecium</taxon>
    </lineage>
</organism>
<comment type="caution">
    <text evidence="1">The sequence shown here is derived from an EMBL/GenBank/DDBJ whole genome shotgun (WGS) entry which is preliminary data.</text>
</comment>
<gene>
    <name evidence="1" type="ORF">N3K66_007256</name>
</gene>
<evidence type="ECO:0000313" key="2">
    <source>
        <dbReference type="Proteomes" id="UP001163324"/>
    </source>
</evidence>
<name>A0ACC0UTI7_9HYPO</name>
<reference evidence="1" key="1">
    <citation type="submission" date="2022-10" db="EMBL/GenBank/DDBJ databases">
        <title>Complete Genome of Trichothecium roseum strain YXFP-22015, a Plant Pathogen Isolated from Citrus.</title>
        <authorList>
            <person name="Wang Y."/>
            <person name="Zhu L."/>
        </authorList>
    </citation>
    <scope>NUCLEOTIDE SEQUENCE</scope>
    <source>
        <strain evidence="1">YXFP-22015</strain>
    </source>
</reference>
<dbReference type="EMBL" id="CM047946">
    <property type="protein sequence ID" value="KAI9897400.1"/>
    <property type="molecule type" value="Genomic_DNA"/>
</dbReference>
<accession>A0ACC0UTI7</accession>
<protein>
    <submittedName>
        <fullName evidence="1">Uncharacterized protein</fullName>
    </submittedName>
</protein>
<sequence length="390" mass="43809">MAAEKKALDPATVAKDLAHQLGWEFWIIDHKDIVNDVILTLLPDGDPTGLDSPQRRQLDIKNALKEKRDAMDLPKPDPKELEETDRWWKMYWNEKRMDTVAIGVKGNNIYIAANVKKRNTRQGIEKGTDEIAPENLGLHGGRHDDLIREACAQYNKQNNANYTYTLLFPDKAPKTKVHNSERHAEMQIYAYLFQQNNNNNNNKRTDLGKDLGIDAIGVSKPLCGECSGFVKERDITAVPNSRYYLGEPTVAEVRDIVEAARLKAETAVKAIRKVLECRRALDKAEAELDKASKEAAKFEKMENDENLVADKFKALKAKGKAEAALVKANNAMEGANRARVTARRNYDTARERANLASSNPEDFAISVPPGNWLNPLEQKFGTMAARRLLG</sequence>
<dbReference type="Proteomes" id="UP001163324">
    <property type="component" value="Chromosome 7"/>
</dbReference>
<keyword evidence="2" id="KW-1185">Reference proteome</keyword>
<proteinExistence type="predicted"/>